<dbReference type="InterPro" id="IPR031167">
    <property type="entry name" value="G_OBG"/>
</dbReference>
<dbReference type="InterPro" id="IPR045086">
    <property type="entry name" value="OBG_GTPase"/>
</dbReference>
<dbReference type="PANTHER" id="PTHR11702">
    <property type="entry name" value="DEVELOPMENTALLY REGULATED GTP-BINDING PROTEIN-RELATED"/>
    <property type="match status" value="1"/>
</dbReference>
<dbReference type="GO" id="GO:0043022">
    <property type="term" value="F:ribosome binding"/>
    <property type="evidence" value="ECO:0007669"/>
    <property type="project" value="EnsemblFungi"/>
</dbReference>
<evidence type="ECO:0000256" key="2">
    <source>
        <dbReference type="ARBA" id="ARBA00022741"/>
    </source>
</evidence>
<dbReference type="InterPro" id="IPR027417">
    <property type="entry name" value="P-loop_NTPase"/>
</dbReference>
<dbReference type="Gene3D" id="2.70.210.12">
    <property type="entry name" value="GTP1/OBG domain"/>
    <property type="match status" value="1"/>
</dbReference>
<dbReference type="InterPro" id="IPR006169">
    <property type="entry name" value="GTP1_OBG_dom"/>
</dbReference>
<comment type="similarity">
    <text evidence="1">Belongs to the TRAFAC class OBG-HflX-like GTPase superfamily. OBG GTPase family.</text>
</comment>
<sequence length="459" mass="51898">MIRTGIKPPGLREITKIQLSLKDYFLGDEYRTHSIFTGVHADRMRNAQKVENKTFEDLRFIRLGSGKGGNGSVSFFRDSHTPFGPPDGGDGGDGGNIYIQVVEGLNSLHRLNKSYQAGYGESGKGSQLDGKNGRDIILEVPIGTTIRWIPDPVSIRRSIRRLKDRLDMVNLKMGLVNNEIQLYREDYQPGDGWIFKERDEEYQRERDYFNNLNERVKVYDEEIIFEERTNDRFPILGIDLNKPTLQPVLLLKGGKGGMGNMNFLTKDIRNPRFSKRGRNGIQEYFLLELKLIADLGLIGLPNAGKSTLLRSISKASPRVGHWEFTTLQPTIGTIQTTIDKEPFTVADIPGIIRGASQNKGMGLDFLRHIERTKGMVFVVSLELEDAVGDLQTLMQEVGDKRMQNKKKLVVATKADLNESSGNYHVLKDYVDSMSWKILPVCAKQDENIQKCIKLMSEMV</sequence>
<evidence type="ECO:0000259" key="5">
    <source>
        <dbReference type="PROSITE" id="PS51883"/>
    </source>
</evidence>
<dbReference type="PIRSF" id="PIRSF002401">
    <property type="entry name" value="GTP_bd_Obg/CgtA"/>
    <property type="match status" value="1"/>
</dbReference>
<accession>A0A1E4RML6</accession>
<dbReference type="GO" id="GO:1902775">
    <property type="term" value="P:mitochondrial large ribosomal subunit assembly"/>
    <property type="evidence" value="ECO:0007669"/>
    <property type="project" value="EnsemblFungi"/>
</dbReference>
<dbReference type="GO" id="GO:0000287">
    <property type="term" value="F:magnesium ion binding"/>
    <property type="evidence" value="ECO:0007669"/>
    <property type="project" value="InterPro"/>
</dbReference>
<dbReference type="InterPro" id="IPR006073">
    <property type="entry name" value="GTP-bd"/>
</dbReference>
<dbReference type="STRING" id="984485.A0A1E4RML6"/>
<dbReference type="PRINTS" id="PR00326">
    <property type="entry name" value="GTP1OBG"/>
</dbReference>
<dbReference type="GeneID" id="30996683"/>
<dbReference type="PROSITE" id="PS51883">
    <property type="entry name" value="OBG"/>
    <property type="match status" value="1"/>
</dbReference>
<evidence type="ECO:0000259" key="4">
    <source>
        <dbReference type="PROSITE" id="PS51710"/>
    </source>
</evidence>
<dbReference type="EMBL" id="KV454539">
    <property type="protein sequence ID" value="ODV68510.1"/>
    <property type="molecule type" value="Genomic_DNA"/>
</dbReference>
<dbReference type="InterPro" id="IPR036726">
    <property type="entry name" value="GTP1_OBG_dom_sf"/>
</dbReference>
<proteinExistence type="inferred from homology"/>
<dbReference type="Pfam" id="PF01926">
    <property type="entry name" value="MMR_HSR1"/>
    <property type="match status" value="1"/>
</dbReference>
<keyword evidence="2" id="KW-0547">Nucleotide-binding</keyword>
<protein>
    <submittedName>
        <fullName evidence="6">GTP-binding protein Obg/CgtA</fullName>
    </submittedName>
</protein>
<name>A0A1E4RML6_9ASCO</name>
<dbReference type="GO" id="GO:0005525">
    <property type="term" value="F:GTP binding"/>
    <property type="evidence" value="ECO:0007669"/>
    <property type="project" value="UniProtKB-KW"/>
</dbReference>
<evidence type="ECO:0000313" key="7">
    <source>
        <dbReference type="Proteomes" id="UP000095085"/>
    </source>
</evidence>
<dbReference type="AlphaFoldDB" id="A0A1E4RML6"/>
<dbReference type="SUPFAM" id="SSF52540">
    <property type="entry name" value="P-loop containing nucleoside triphosphate hydrolases"/>
    <property type="match status" value="1"/>
</dbReference>
<dbReference type="SUPFAM" id="SSF82051">
    <property type="entry name" value="Obg GTP-binding protein N-terminal domain"/>
    <property type="match status" value="1"/>
</dbReference>
<dbReference type="Gene3D" id="3.40.50.300">
    <property type="entry name" value="P-loop containing nucleotide triphosphate hydrolases"/>
    <property type="match status" value="1"/>
</dbReference>
<dbReference type="GO" id="GO:0005743">
    <property type="term" value="C:mitochondrial inner membrane"/>
    <property type="evidence" value="ECO:0007669"/>
    <property type="project" value="EnsemblFungi"/>
</dbReference>
<feature type="domain" description="OBG-type G" evidence="4">
    <location>
        <begin position="293"/>
        <end position="459"/>
    </location>
</feature>
<dbReference type="CDD" id="cd01898">
    <property type="entry name" value="Obg"/>
    <property type="match status" value="1"/>
</dbReference>
<dbReference type="GO" id="GO:0003924">
    <property type="term" value="F:GTPase activity"/>
    <property type="evidence" value="ECO:0007669"/>
    <property type="project" value="InterPro"/>
</dbReference>
<gene>
    <name evidence="6" type="ORF">HYPBUDRAFT_155615</name>
</gene>
<evidence type="ECO:0000256" key="1">
    <source>
        <dbReference type="ARBA" id="ARBA00007699"/>
    </source>
</evidence>
<dbReference type="Pfam" id="PF01018">
    <property type="entry name" value="GTP1_OBG"/>
    <property type="match status" value="2"/>
</dbReference>
<keyword evidence="7" id="KW-1185">Reference proteome</keyword>
<reference evidence="7" key="1">
    <citation type="submission" date="2016-05" db="EMBL/GenBank/DDBJ databases">
        <title>Comparative genomics of biotechnologically important yeasts.</title>
        <authorList>
            <consortium name="DOE Joint Genome Institute"/>
            <person name="Riley R."/>
            <person name="Haridas S."/>
            <person name="Wolfe K.H."/>
            <person name="Lopes M.R."/>
            <person name="Hittinger C.T."/>
            <person name="Goker M."/>
            <person name="Salamov A."/>
            <person name="Wisecaver J."/>
            <person name="Long T.M."/>
            <person name="Aerts A.L."/>
            <person name="Barry K."/>
            <person name="Choi C."/>
            <person name="Clum A."/>
            <person name="Coughlan A.Y."/>
            <person name="Deshpande S."/>
            <person name="Douglass A.P."/>
            <person name="Hanson S.J."/>
            <person name="Klenk H.-P."/>
            <person name="Labutti K."/>
            <person name="Lapidus A."/>
            <person name="Lindquist E."/>
            <person name="Lipzen A."/>
            <person name="Meier-Kolthoff J.P."/>
            <person name="Ohm R.A."/>
            <person name="Otillar R.P."/>
            <person name="Pangilinan J."/>
            <person name="Peng Y."/>
            <person name="Rokas A."/>
            <person name="Rosa C.A."/>
            <person name="Scheuner C."/>
            <person name="Sibirny A.A."/>
            <person name="Slot J.C."/>
            <person name="Stielow J.B."/>
            <person name="Sun H."/>
            <person name="Kurtzman C.P."/>
            <person name="Blackwell M."/>
            <person name="Grigoriev I.V."/>
            <person name="Jeffries T.W."/>
        </authorList>
    </citation>
    <scope>NUCLEOTIDE SEQUENCE [LARGE SCALE GENOMIC DNA]</scope>
    <source>
        <strain evidence="7">NRRL Y-1933</strain>
    </source>
</reference>
<evidence type="ECO:0000256" key="3">
    <source>
        <dbReference type="ARBA" id="ARBA00023134"/>
    </source>
</evidence>
<dbReference type="InterPro" id="IPR014100">
    <property type="entry name" value="GTP-bd_Obg/CgtA"/>
</dbReference>
<dbReference type="Proteomes" id="UP000095085">
    <property type="component" value="Unassembled WGS sequence"/>
</dbReference>
<dbReference type="PROSITE" id="PS51710">
    <property type="entry name" value="G_OBG"/>
    <property type="match status" value="1"/>
</dbReference>
<feature type="domain" description="Obg" evidence="5">
    <location>
        <begin position="53"/>
        <end position="292"/>
    </location>
</feature>
<evidence type="ECO:0000313" key="6">
    <source>
        <dbReference type="EMBL" id="ODV68510.1"/>
    </source>
</evidence>
<keyword evidence="3" id="KW-0342">GTP-binding</keyword>
<dbReference type="PANTHER" id="PTHR11702:SF31">
    <property type="entry name" value="MITOCHONDRIAL RIBOSOME-ASSOCIATED GTPASE 2"/>
    <property type="match status" value="1"/>
</dbReference>
<dbReference type="RefSeq" id="XP_020077577.1">
    <property type="nucleotide sequence ID" value="XM_020222134.1"/>
</dbReference>
<organism evidence="6 7">
    <name type="scientific">Hyphopichia burtonii NRRL Y-1933</name>
    <dbReference type="NCBI Taxonomy" id="984485"/>
    <lineage>
        <taxon>Eukaryota</taxon>
        <taxon>Fungi</taxon>
        <taxon>Dikarya</taxon>
        <taxon>Ascomycota</taxon>
        <taxon>Saccharomycotina</taxon>
        <taxon>Pichiomycetes</taxon>
        <taxon>Debaryomycetaceae</taxon>
        <taxon>Hyphopichia</taxon>
    </lineage>
</organism>
<dbReference type="OrthoDB" id="347018at2759"/>